<evidence type="ECO:0000313" key="2">
    <source>
        <dbReference type="EMBL" id="EMR11902.1"/>
    </source>
</evidence>
<dbReference type="AlphaFoldDB" id="M7NX83"/>
<dbReference type="OrthoDB" id="5605222at2"/>
<dbReference type="InterPro" id="IPR001173">
    <property type="entry name" value="Glyco_trans_2-like"/>
</dbReference>
<keyword evidence="2" id="KW-0808">Transferase</keyword>
<dbReference type="Gene3D" id="3.90.550.10">
    <property type="entry name" value="Spore Coat Polysaccharide Biosynthesis Protein SpsA, Chain A"/>
    <property type="match status" value="1"/>
</dbReference>
<gene>
    <name evidence="2" type="ORF">MPL1_13182</name>
</gene>
<accession>M7NX83</accession>
<dbReference type="Pfam" id="PF00535">
    <property type="entry name" value="Glycos_transf_2"/>
    <property type="match status" value="1"/>
</dbReference>
<evidence type="ECO:0000259" key="1">
    <source>
        <dbReference type="Pfam" id="PF00535"/>
    </source>
</evidence>
<dbReference type="GO" id="GO:0016758">
    <property type="term" value="F:hexosyltransferase activity"/>
    <property type="evidence" value="ECO:0007669"/>
    <property type="project" value="UniProtKB-ARBA"/>
</dbReference>
<keyword evidence="3" id="KW-1185">Reference proteome</keyword>
<dbReference type="PATRIC" id="fig|1286106.3.peg.2628"/>
<protein>
    <submittedName>
        <fullName evidence="2">Glycosyl transferase</fullName>
    </submittedName>
</protein>
<organism evidence="2 3">
    <name type="scientific">Methylophaga lonarensis MPL</name>
    <dbReference type="NCBI Taxonomy" id="1286106"/>
    <lineage>
        <taxon>Bacteria</taxon>
        <taxon>Pseudomonadati</taxon>
        <taxon>Pseudomonadota</taxon>
        <taxon>Gammaproteobacteria</taxon>
        <taxon>Thiotrichales</taxon>
        <taxon>Piscirickettsiaceae</taxon>
        <taxon>Methylophaga</taxon>
    </lineage>
</organism>
<dbReference type="Proteomes" id="UP000012019">
    <property type="component" value="Unassembled WGS sequence"/>
</dbReference>
<dbReference type="PANTHER" id="PTHR22916:SF3">
    <property type="entry name" value="UDP-GLCNAC:BETAGAL BETA-1,3-N-ACETYLGLUCOSAMINYLTRANSFERASE-LIKE PROTEIN 1"/>
    <property type="match status" value="1"/>
</dbReference>
<dbReference type="PANTHER" id="PTHR22916">
    <property type="entry name" value="GLYCOSYLTRANSFERASE"/>
    <property type="match status" value="1"/>
</dbReference>
<reference evidence="2 3" key="1">
    <citation type="journal article" date="2013" name="Genome Announc.">
        <title>Draft Genome Sequence of Methylophaga lonarensis MPLT, a Haloalkaliphilic (Non-Methane-Utilizing) Methylotroph.</title>
        <authorList>
            <person name="Shetty S.A."/>
            <person name="Marathe N.P."/>
            <person name="Munot H."/>
            <person name="Antony C.P."/>
            <person name="Dhotre D.P."/>
            <person name="Murrell J.C."/>
            <person name="Shouche Y.S."/>
        </authorList>
    </citation>
    <scope>NUCLEOTIDE SEQUENCE [LARGE SCALE GENOMIC DNA]</scope>
    <source>
        <strain evidence="2 3">MPL</strain>
    </source>
</reference>
<dbReference type="SUPFAM" id="SSF53448">
    <property type="entry name" value="Nucleotide-diphospho-sugar transferases"/>
    <property type="match status" value="1"/>
</dbReference>
<comment type="caution">
    <text evidence="2">The sequence shown here is derived from an EMBL/GenBank/DDBJ whole genome shotgun (WGS) entry which is preliminary data.</text>
</comment>
<dbReference type="STRING" id="1286106.MPL1_13182"/>
<evidence type="ECO:0000313" key="3">
    <source>
        <dbReference type="Proteomes" id="UP000012019"/>
    </source>
</evidence>
<proteinExistence type="predicted"/>
<dbReference type="EMBL" id="APHR01000087">
    <property type="protein sequence ID" value="EMR11902.1"/>
    <property type="molecule type" value="Genomic_DNA"/>
</dbReference>
<sequence>MKTLKTQSEITSSWGGNYDEPVVSICCITYNHEAYIEETLEGFLIQETDFPFEILIHDDASTDGTADIIRKYEAKYPTLIKPIYQVENQYSKGRKINPEFNFPRAKGKYIALCEGDDFWTDHKKLQIQKDFLDSHPEYVICYTDALAFNSKGLIDKNYAGARRDLPATGLQQASSVSTLTAFFRNVLTENQNPAEFCNVRYGDLTLWSRLGDYGKGKYLPSVKPSMYRVHTGGIHSMQTRKKQLQMRLETMMGLYSYRLKRSENDLADFFLEEIVVQALKLQKFKLIKNLLQRAFNALCRKASSLLSKR</sequence>
<feature type="domain" description="Glycosyltransferase 2-like" evidence="1">
    <location>
        <begin position="24"/>
        <end position="150"/>
    </location>
</feature>
<dbReference type="InterPro" id="IPR029044">
    <property type="entry name" value="Nucleotide-diphossugar_trans"/>
</dbReference>
<dbReference type="eggNOG" id="COG0463">
    <property type="taxonomic scope" value="Bacteria"/>
</dbReference>
<name>M7NX83_9GAMM</name>
<dbReference type="RefSeq" id="WP_009727570.1">
    <property type="nucleotide sequence ID" value="NZ_APHR01000087.1"/>
</dbReference>